<reference evidence="1" key="1">
    <citation type="submission" date="2019-02" db="EMBL/GenBank/DDBJ databases">
        <authorList>
            <person name="Gruber-Vodicka R. H."/>
            <person name="Seah K. B. B."/>
        </authorList>
    </citation>
    <scope>NUCLEOTIDE SEQUENCE</scope>
    <source>
        <strain evidence="1">BECK_BZ106</strain>
    </source>
</reference>
<name>A0A450TKK3_9GAMM</name>
<organism evidence="1">
    <name type="scientific">Candidatus Kentrum sp. FW</name>
    <dbReference type="NCBI Taxonomy" id="2126338"/>
    <lineage>
        <taxon>Bacteria</taxon>
        <taxon>Pseudomonadati</taxon>
        <taxon>Pseudomonadota</taxon>
        <taxon>Gammaproteobacteria</taxon>
        <taxon>Candidatus Kentrum</taxon>
    </lineage>
</organism>
<gene>
    <name evidence="1" type="ORF">BECKFW1821B_GA0114236_11414</name>
</gene>
<evidence type="ECO:0000313" key="1">
    <source>
        <dbReference type="EMBL" id="VFJ68194.1"/>
    </source>
</evidence>
<protein>
    <submittedName>
        <fullName evidence="1">Uncharacterized protein</fullName>
    </submittedName>
</protein>
<accession>A0A450TKK3</accession>
<sequence length="55" mass="5998">MLAKLQQMVIDFLNVVQAANHSYLPDGILDTLVEPTQRGALRIDWLALAPGPGLL</sequence>
<dbReference type="EMBL" id="CAADFD010000141">
    <property type="protein sequence ID" value="VFJ68194.1"/>
    <property type="molecule type" value="Genomic_DNA"/>
</dbReference>
<proteinExistence type="predicted"/>
<dbReference type="AlphaFoldDB" id="A0A450TKK3"/>